<dbReference type="PANTHER" id="PTHR43390:SF1">
    <property type="entry name" value="CHLOROPLAST PROCESSING PEPTIDASE"/>
    <property type="match status" value="1"/>
</dbReference>
<comment type="similarity">
    <text evidence="3 6">Belongs to the peptidase S26 family.</text>
</comment>
<keyword evidence="6" id="KW-0645">Protease</keyword>
<evidence type="ECO:0000256" key="5">
    <source>
        <dbReference type="ARBA" id="ARBA00022801"/>
    </source>
</evidence>
<organism evidence="9 10">
    <name type="scientific">Kocuria aegyptia</name>
    <dbReference type="NCBI Taxonomy" id="330943"/>
    <lineage>
        <taxon>Bacteria</taxon>
        <taxon>Bacillati</taxon>
        <taxon>Actinomycetota</taxon>
        <taxon>Actinomycetes</taxon>
        <taxon>Micrococcales</taxon>
        <taxon>Micrococcaceae</taxon>
        <taxon>Kocuria</taxon>
    </lineage>
</organism>
<evidence type="ECO:0000259" key="8">
    <source>
        <dbReference type="Pfam" id="PF10502"/>
    </source>
</evidence>
<dbReference type="Gene3D" id="2.10.109.10">
    <property type="entry name" value="Umud Fragment, subunit A"/>
    <property type="match status" value="1"/>
</dbReference>
<evidence type="ECO:0000256" key="1">
    <source>
        <dbReference type="ARBA" id="ARBA00000677"/>
    </source>
</evidence>
<dbReference type="PROSITE" id="PS00760">
    <property type="entry name" value="SPASE_I_2"/>
    <property type="match status" value="1"/>
</dbReference>
<evidence type="ECO:0000256" key="4">
    <source>
        <dbReference type="ARBA" id="ARBA00013208"/>
    </source>
</evidence>
<dbReference type="Pfam" id="PF10502">
    <property type="entry name" value="Peptidase_S26"/>
    <property type="match status" value="1"/>
</dbReference>
<name>A0ABP4X861_9MICC</name>
<feature type="region of interest" description="Disordered" evidence="7">
    <location>
        <begin position="1"/>
        <end position="20"/>
    </location>
</feature>
<comment type="subcellular location">
    <subcellularLocation>
        <location evidence="2">Cell membrane</location>
        <topology evidence="2">Single-pass type II membrane protein</topology>
    </subcellularLocation>
    <subcellularLocation>
        <location evidence="6">Membrane</location>
        <topology evidence="6">Single-pass type II membrane protein</topology>
    </subcellularLocation>
</comment>
<keyword evidence="10" id="KW-1185">Reference proteome</keyword>
<dbReference type="NCBIfam" id="TIGR02227">
    <property type="entry name" value="sigpep_I_bact"/>
    <property type="match status" value="1"/>
</dbReference>
<reference evidence="10" key="1">
    <citation type="journal article" date="2019" name="Int. J. Syst. Evol. Microbiol.">
        <title>The Global Catalogue of Microorganisms (GCM) 10K type strain sequencing project: providing services to taxonomists for standard genome sequencing and annotation.</title>
        <authorList>
            <consortium name="The Broad Institute Genomics Platform"/>
            <consortium name="The Broad Institute Genome Sequencing Center for Infectious Disease"/>
            <person name="Wu L."/>
            <person name="Ma J."/>
        </authorList>
    </citation>
    <scope>NUCLEOTIDE SEQUENCE [LARGE SCALE GENOMIC DNA]</scope>
    <source>
        <strain evidence="10">JCM 14735</strain>
    </source>
</reference>
<keyword evidence="6" id="KW-1133">Transmembrane helix</keyword>
<dbReference type="PROSITE" id="PS00761">
    <property type="entry name" value="SPASE_I_3"/>
    <property type="match status" value="1"/>
</dbReference>
<feature type="transmembrane region" description="Helical" evidence="6">
    <location>
        <begin position="27"/>
        <end position="47"/>
    </location>
</feature>
<accession>A0ABP4X861</accession>
<dbReference type="InterPro" id="IPR019533">
    <property type="entry name" value="Peptidase_S26"/>
</dbReference>
<evidence type="ECO:0000256" key="2">
    <source>
        <dbReference type="ARBA" id="ARBA00004401"/>
    </source>
</evidence>
<keyword evidence="6" id="KW-0472">Membrane</keyword>
<evidence type="ECO:0000313" key="10">
    <source>
        <dbReference type="Proteomes" id="UP001501204"/>
    </source>
</evidence>
<dbReference type="EMBL" id="BAAAOA010000046">
    <property type="protein sequence ID" value="GAA1770052.1"/>
    <property type="molecule type" value="Genomic_DNA"/>
</dbReference>
<evidence type="ECO:0000256" key="6">
    <source>
        <dbReference type="RuleBase" id="RU362042"/>
    </source>
</evidence>
<keyword evidence="6" id="KW-0812">Transmembrane</keyword>
<sequence>MVQLSPAPVPTRKDESRSHRGPIGSRMFWAVLLGLALVLAARIWLIAPVVVASDSMEPTMGEGGVALLLKPGPDPGKVSAGTVVVFPHPEDGSTTVKRVVATGGQSVEIRDALLFVDGQEVAEPFVDHSRIDGTWFGPAEVPQGHVFVMGDNRGVSVDSRHFGTVPAEDLEAAVLLPPWK</sequence>
<feature type="domain" description="Peptidase S26" evidence="8">
    <location>
        <begin position="27"/>
        <end position="177"/>
    </location>
</feature>
<evidence type="ECO:0000313" key="9">
    <source>
        <dbReference type="EMBL" id="GAA1770052.1"/>
    </source>
</evidence>
<dbReference type="EC" id="3.4.21.89" evidence="4 6"/>
<comment type="catalytic activity">
    <reaction evidence="1 6">
        <text>Cleavage of hydrophobic, N-terminal signal or leader sequences from secreted and periplasmic proteins.</text>
        <dbReference type="EC" id="3.4.21.89"/>
    </reaction>
</comment>
<dbReference type="InterPro" id="IPR036286">
    <property type="entry name" value="LexA/Signal_pep-like_sf"/>
</dbReference>
<dbReference type="PANTHER" id="PTHR43390">
    <property type="entry name" value="SIGNAL PEPTIDASE I"/>
    <property type="match status" value="1"/>
</dbReference>
<evidence type="ECO:0000256" key="3">
    <source>
        <dbReference type="ARBA" id="ARBA00009370"/>
    </source>
</evidence>
<protein>
    <recommendedName>
        <fullName evidence="4 6">Signal peptidase I</fullName>
        <ecNumber evidence="4 6">3.4.21.89</ecNumber>
    </recommendedName>
</protein>
<dbReference type="Proteomes" id="UP001501204">
    <property type="component" value="Unassembled WGS sequence"/>
</dbReference>
<evidence type="ECO:0000256" key="7">
    <source>
        <dbReference type="SAM" id="MobiDB-lite"/>
    </source>
</evidence>
<dbReference type="SUPFAM" id="SSF51306">
    <property type="entry name" value="LexA/Signal peptidase"/>
    <property type="match status" value="1"/>
</dbReference>
<dbReference type="InterPro" id="IPR019757">
    <property type="entry name" value="Pept_S26A_signal_pept_1_Lys-AS"/>
</dbReference>
<comment type="caution">
    <text evidence="9">The sequence shown here is derived from an EMBL/GenBank/DDBJ whole genome shotgun (WGS) entry which is preliminary data.</text>
</comment>
<proteinExistence type="inferred from homology"/>
<keyword evidence="5 6" id="KW-0378">Hydrolase</keyword>
<gene>
    <name evidence="9" type="ORF">GCM10009767_29860</name>
</gene>
<dbReference type="PRINTS" id="PR00727">
    <property type="entry name" value="LEADERPTASE"/>
</dbReference>
<dbReference type="RefSeq" id="WP_344123809.1">
    <property type="nucleotide sequence ID" value="NZ_BAAAOA010000046.1"/>
</dbReference>
<dbReference type="CDD" id="cd06530">
    <property type="entry name" value="S26_SPase_I"/>
    <property type="match status" value="1"/>
</dbReference>
<dbReference type="InterPro" id="IPR019758">
    <property type="entry name" value="Pept_S26A_signal_pept_1_CS"/>
</dbReference>
<dbReference type="InterPro" id="IPR000223">
    <property type="entry name" value="Pept_S26A_signal_pept_1"/>
</dbReference>